<accession>A0A2P2PXH4</accession>
<dbReference type="EMBL" id="GGEC01078947">
    <property type="protein sequence ID" value="MBX59431.1"/>
    <property type="molecule type" value="Transcribed_RNA"/>
</dbReference>
<evidence type="ECO:0000313" key="1">
    <source>
        <dbReference type="EMBL" id="MBX59431.1"/>
    </source>
</evidence>
<name>A0A2P2PXH4_RHIMU</name>
<reference evidence="1" key="1">
    <citation type="submission" date="2018-02" db="EMBL/GenBank/DDBJ databases">
        <title>Rhizophora mucronata_Transcriptome.</title>
        <authorList>
            <person name="Meera S.P."/>
            <person name="Sreeshan A."/>
            <person name="Augustine A."/>
        </authorList>
    </citation>
    <scope>NUCLEOTIDE SEQUENCE</scope>
    <source>
        <tissue evidence="1">Leaf</tissue>
    </source>
</reference>
<organism evidence="1">
    <name type="scientific">Rhizophora mucronata</name>
    <name type="common">Asiatic mangrove</name>
    <dbReference type="NCBI Taxonomy" id="61149"/>
    <lineage>
        <taxon>Eukaryota</taxon>
        <taxon>Viridiplantae</taxon>
        <taxon>Streptophyta</taxon>
        <taxon>Embryophyta</taxon>
        <taxon>Tracheophyta</taxon>
        <taxon>Spermatophyta</taxon>
        <taxon>Magnoliopsida</taxon>
        <taxon>eudicotyledons</taxon>
        <taxon>Gunneridae</taxon>
        <taxon>Pentapetalae</taxon>
        <taxon>rosids</taxon>
        <taxon>fabids</taxon>
        <taxon>Malpighiales</taxon>
        <taxon>Rhizophoraceae</taxon>
        <taxon>Rhizophora</taxon>
    </lineage>
</organism>
<sequence>MPIMFVDYLLFSFPEKDYDMIFVLGIFLPVSMLGRDCGKGLLFWG</sequence>
<dbReference type="AlphaFoldDB" id="A0A2P2PXH4"/>
<proteinExistence type="predicted"/>
<protein>
    <submittedName>
        <fullName evidence="1">Uncharacterized protein</fullName>
    </submittedName>
</protein>